<dbReference type="SMART" id="SM00738">
    <property type="entry name" value="NGN"/>
    <property type="match status" value="1"/>
</dbReference>
<dbReference type="HAMAP" id="MF_00948">
    <property type="entry name" value="NusG"/>
    <property type="match status" value="1"/>
</dbReference>
<gene>
    <name evidence="5 9" type="primary">nusG</name>
    <name evidence="9" type="ORF">BBG48_001710</name>
    <name evidence="10" type="ORF">FL857_02750</name>
</gene>
<dbReference type="SUPFAM" id="SSF50104">
    <property type="entry name" value="Translation proteins SH3-like domain"/>
    <property type="match status" value="1"/>
</dbReference>
<dbReference type="GO" id="GO:0031564">
    <property type="term" value="P:transcription antitermination"/>
    <property type="evidence" value="ECO:0007669"/>
    <property type="project" value="UniProtKB-UniRule"/>
</dbReference>
<evidence type="ECO:0000256" key="2">
    <source>
        <dbReference type="ARBA" id="ARBA00022814"/>
    </source>
</evidence>
<dbReference type="SUPFAM" id="SSF82679">
    <property type="entry name" value="N-utilization substance G protein NusG, N-terminal domain"/>
    <property type="match status" value="1"/>
</dbReference>
<dbReference type="RefSeq" id="WP_068913735.1">
    <property type="nucleotide sequence ID" value="NZ_MBEW02000002.1"/>
</dbReference>
<comment type="caution">
    <text evidence="9">The sequence shown here is derived from an EMBL/GenBank/DDBJ whole genome shotgun (WGS) entry which is preliminary data.</text>
</comment>
<keyword evidence="2 5" id="KW-0889">Transcription antitermination</keyword>
<feature type="domain" description="NusG-like N-terminal" evidence="8">
    <location>
        <begin position="6"/>
        <end position="114"/>
    </location>
</feature>
<proteinExistence type="inferred from homology"/>
<keyword evidence="1 5" id="KW-0806">Transcription termination</keyword>
<evidence type="ECO:0000256" key="3">
    <source>
        <dbReference type="ARBA" id="ARBA00023015"/>
    </source>
</evidence>
<evidence type="ECO:0000256" key="4">
    <source>
        <dbReference type="ARBA" id="ARBA00023163"/>
    </source>
</evidence>
<dbReference type="InterPro" id="IPR008991">
    <property type="entry name" value="Translation_prot_SH3-like_sf"/>
</dbReference>
<evidence type="ECO:0000313" key="10">
    <source>
        <dbReference type="EMBL" id="TRW27929.1"/>
    </source>
</evidence>
<dbReference type="AlphaFoldDB" id="A0A1C0AEM0"/>
<reference evidence="9" key="2">
    <citation type="submission" date="2018-07" db="EMBL/GenBank/DDBJ databases">
        <authorList>
            <person name="Quirk P.G."/>
            <person name="Krulwich T.A."/>
        </authorList>
    </citation>
    <scope>NUCLEOTIDE SEQUENCE</scope>
    <source>
        <strain evidence="9">CCRI-22567</strain>
    </source>
</reference>
<organism evidence="9 11">
    <name type="scientific">Criibacterium bergeronii</name>
    <dbReference type="NCBI Taxonomy" id="1871336"/>
    <lineage>
        <taxon>Bacteria</taxon>
        <taxon>Bacillati</taxon>
        <taxon>Bacillota</taxon>
        <taxon>Clostridia</taxon>
        <taxon>Peptostreptococcales</taxon>
        <taxon>Filifactoraceae</taxon>
        <taxon>Criibacterium</taxon>
    </lineage>
</organism>
<protein>
    <recommendedName>
        <fullName evidence="5 6">Transcription termination/antitermination protein NusG</fullName>
    </recommendedName>
</protein>
<dbReference type="Pfam" id="PF02357">
    <property type="entry name" value="NusG"/>
    <property type="match status" value="1"/>
</dbReference>
<dbReference type="InterPro" id="IPR036735">
    <property type="entry name" value="NGN_dom_sf"/>
</dbReference>
<reference evidence="10 12" key="3">
    <citation type="submission" date="2019-07" db="EMBL/GenBank/DDBJ databases">
        <title>Criibacterium bergeronii gen. nov., sp. nov. isolated from human clinical samples.</title>
        <authorList>
            <person name="Maheux A.F."/>
            <person name="Boudreau D.K."/>
            <person name="Berube E."/>
            <person name="Brodeur S."/>
            <person name="Bernard K.A."/>
            <person name="Abed J.Y."/>
            <person name="Ducrey E."/>
            <person name="Guay E.F."/>
            <person name="Raymond F."/>
            <person name="Corbeil J."/>
            <person name="Domingo M.-C."/>
            <person name="Roy P.H."/>
            <person name="Boissinot M."/>
            <person name="Tocheva E.I."/>
            <person name="Omar R.F."/>
        </authorList>
    </citation>
    <scope>NUCLEOTIDE SEQUENCE [LARGE SCALE GENOMIC DNA]</scope>
    <source>
        <strain evidence="10 12">CCRI-24246</strain>
    </source>
</reference>
<keyword evidence="3 5" id="KW-0805">Transcription regulation</keyword>
<evidence type="ECO:0000256" key="1">
    <source>
        <dbReference type="ARBA" id="ARBA00022472"/>
    </source>
</evidence>
<evidence type="ECO:0000313" key="9">
    <source>
        <dbReference type="EMBL" id="RDY22084.1"/>
    </source>
</evidence>
<dbReference type="EMBL" id="MBEW02000002">
    <property type="protein sequence ID" value="RDY22084.1"/>
    <property type="molecule type" value="Genomic_DNA"/>
</dbReference>
<dbReference type="PRINTS" id="PR00338">
    <property type="entry name" value="NUSGTNSCPFCT"/>
</dbReference>
<evidence type="ECO:0000313" key="12">
    <source>
        <dbReference type="Proteomes" id="UP000319424"/>
    </source>
</evidence>
<dbReference type="STRING" id="1871336.BBG48_07710"/>
<dbReference type="InterPro" id="IPR047050">
    <property type="entry name" value="NGN"/>
</dbReference>
<dbReference type="NCBIfam" id="TIGR00922">
    <property type="entry name" value="nusG"/>
    <property type="match status" value="1"/>
</dbReference>
<sequence length="177" mass="20224">MQEKGEMLWYVIHTYSGYENKVKASLEKMVENLSMQDDIEQVVIPEETVVEVRNGKEKSRQRKLFPGYVLVKMNVTDKSWYVVRNTKGVTGFVGTTSKPIPLTEQEVEDMHLEDSVQITNLDFQEEDRVLITGGPFADIEGVIKAIMPDKNMVKAEILMFRKPTLIELGVSQIKKLS</sequence>
<dbReference type="Proteomes" id="UP000319424">
    <property type="component" value="Unassembled WGS sequence"/>
</dbReference>
<dbReference type="GO" id="GO:0005829">
    <property type="term" value="C:cytosol"/>
    <property type="evidence" value="ECO:0007669"/>
    <property type="project" value="TreeGrafter"/>
</dbReference>
<dbReference type="Gene3D" id="2.30.30.30">
    <property type="match status" value="1"/>
</dbReference>
<dbReference type="InterPro" id="IPR001062">
    <property type="entry name" value="Transcrpt_antiterm_NusG"/>
</dbReference>
<keyword evidence="11" id="KW-1185">Reference proteome</keyword>
<dbReference type="GO" id="GO:0006353">
    <property type="term" value="P:DNA-templated transcription termination"/>
    <property type="evidence" value="ECO:0007669"/>
    <property type="project" value="UniProtKB-UniRule"/>
</dbReference>
<dbReference type="InterPro" id="IPR014722">
    <property type="entry name" value="Rib_uL2_dom2"/>
</dbReference>
<dbReference type="EMBL" id="VJXW01000003">
    <property type="protein sequence ID" value="TRW27929.1"/>
    <property type="molecule type" value="Genomic_DNA"/>
</dbReference>
<evidence type="ECO:0000259" key="8">
    <source>
        <dbReference type="SMART" id="SM00738"/>
    </source>
</evidence>
<dbReference type="InterPro" id="IPR043425">
    <property type="entry name" value="NusG-like"/>
</dbReference>
<reference evidence="9 11" key="1">
    <citation type="journal article" date="2016" name="Genome Announc.">
        <title>Draft Genome Sequence of Criibacterium bergeronii gen. nov., sp. nov., Strain CCRI-22567T, Isolated from a Vaginal Sample from a Woman with Bacterial Vaginosis.</title>
        <authorList>
            <person name="Maheux A.F."/>
            <person name="Berube E."/>
            <person name="Boudreau D.K."/>
            <person name="Raymond F."/>
            <person name="Corbeil J."/>
            <person name="Roy P.H."/>
            <person name="Boissinot M."/>
            <person name="Omar R.F."/>
        </authorList>
    </citation>
    <scope>NUCLEOTIDE SEQUENCE [LARGE SCALE GENOMIC DNA]</scope>
    <source>
        <strain evidence="9 11">CCRI-22567</strain>
    </source>
</reference>
<keyword evidence="4 5" id="KW-0804">Transcription</keyword>
<evidence type="ECO:0000313" key="11">
    <source>
        <dbReference type="Proteomes" id="UP000093352"/>
    </source>
</evidence>
<evidence type="ECO:0000256" key="6">
    <source>
        <dbReference type="NCBIfam" id="TIGR00922"/>
    </source>
</evidence>
<dbReference type="PANTHER" id="PTHR30265:SF2">
    <property type="entry name" value="TRANSCRIPTION TERMINATION_ANTITERMINATION PROTEIN NUSG"/>
    <property type="match status" value="1"/>
</dbReference>
<comment type="function">
    <text evidence="5 7">Participates in transcription elongation, termination and antitermination.</text>
</comment>
<name>A0A1C0AEM0_9FIRM</name>
<dbReference type="OrthoDB" id="9809075at2"/>
<evidence type="ECO:0000256" key="7">
    <source>
        <dbReference type="RuleBase" id="RU000538"/>
    </source>
</evidence>
<dbReference type="FunFam" id="3.30.70.940:FF:000002">
    <property type="entry name" value="Transcription termination/antitermination protein NusG"/>
    <property type="match status" value="1"/>
</dbReference>
<dbReference type="GO" id="GO:0006354">
    <property type="term" value="P:DNA-templated transcription elongation"/>
    <property type="evidence" value="ECO:0007669"/>
    <property type="project" value="UniProtKB-UniRule"/>
</dbReference>
<dbReference type="Gene3D" id="3.30.70.940">
    <property type="entry name" value="NusG, N-terminal domain"/>
    <property type="match status" value="1"/>
</dbReference>
<dbReference type="InterPro" id="IPR006645">
    <property type="entry name" value="NGN-like_dom"/>
</dbReference>
<dbReference type="Proteomes" id="UP000093352">
    <property type="component" value="Unassembled WGS sequence"/>
</dbReference>
<dbReference type="CDD" id="cd09891">
    <property type="entry name" value="NGN_Bact_1"/>
    <property type="match status" value="1"/>
</dbReference>
<comment type="similarity">
    <text evidence="5 7">Belongs to the NusG family.</text>
</comment>
<dbReference type="PANTHER" id="PTHR30265">
    <property type="entry name" value="RHO-INTERACTING TRANSCRIPTION TERMINATION FACTOR NUSG"/>
    <property type="match status" value="1"/>
</dbReference>
<evidence type="ECO:0000256" key="5">
    <source>
        <dbReference type="HAMAP-Rule" id="MF_00948"/>
    </source>
</evidence>
<dbReference type="GO" id="GO:0032784">
    <property type="term" value="P:regulation of DNA-templated transcription elongation"/>
    <property type="evidence" value="ECO:0007669"/>
    <property type="project" value="InterPro"/>
</dbReference>
<dbReference type="CDD" id="cd06091">
    <property type="entry name" value="KOW_NusG"/>
    <property type="match status" value="1"/>
</dbReference>
<accession>A0A1C0AEM0</accession>